<dbReference type="PANTHER" id="PTHR42852:SF6">
    <property type="entry name" value="THIOL:DISULFIDE INTERCHANGE PROTEIN DSBE"/>
    <property type="match status" value="1"/>
</dbReference>
<dbReference type="InterPro" id="IPR036249">
    <property type="entry name" value="Thioredoxin-like_sf"/>
</dbReference>
<dbReference type="SUPFAM" id="SSF52833">
    <property type="entry name" value="Thioredoxin-like"/>
    <property type="match status" value="1"/>
</dbReference>
<keyword evidence="4" id="KW-0676">Redox-active center</keyword>
<accession>A0ABT2EPE3</accession>
<evidence type="ECO:0000259" key="5">
    <source>
        <dbReference type="Pfam" id="PF08534"/>
    </source>
</evidence>
<organism evidence="6 7">
    <name type="scientific">Candidatus Fervidibacter sacchari</name>
    <dbReference type="NCBI Taxonomy" id="1448929"/>
    <lineage>
        <taxon>Bacteria</taxon>
        <taxon>Candidatus Fervidibacterota</taxon>
        <taxon>Candidatus Fervidibacter</taxon>
    </lineage>
</organism>
<comment type="subcellular location">
    <subcellularLocation>
        <location evidence="1">Cell envelope</location>
    </subcellularLocation>
</comment>
<keyword evidence="2" id="KW-0201">Cytochrome c-type biogenesis</keyword>
<reference evidence="6 7" key="1">
    <citation type="submission" date="2022-08" db="EMBL/GenBank/DDBJ databases">
        <title>Bacterial and archaeal communities from various locations to study Microbial Dark Matter (Phase II).</title>
        <authorList>
            <person name="Stepanauskas R."/>
        </authorList>
    </citation>
    <scope>NUCLEOTIDE SEQUENCE [LARGE SCALE GENOMIC DNA]</scope>
    <source>
        <strain evidence="6 7">PD1</strain>
    </source>
</reference>
<evidence type="ECO:0000256" key="3">
    <source>
        <dbReference type="ARBA" id="ARBA00023157"/>
    </source>
</evidence>
<keyword evidence="7" id="KW-1185">Reference proteome</keyword>
<evidence type="ECO:0000313" key="6">
    <source>
        <dbReference type="EMBL" id="MCS3919301.1"/>
    </source>
</evidence>
<gene>
    <name evidence="6" type="ORF">M2350_001714</name>
</gene>
<dbReference type="Pfam" id="PF08534">
    <property type="entry name" value="Redoxin"/>
    <property type="match status" value="1"/>
</dbReference>
<comment type="caution">
    <text evidence="6">The sequence shown here is derived from an EMBL/GenBank/DDBJ whole genome shotgun (WGS) entry which is preliminary data.</text>
</comment>
<evidence type="ECO:0000313" key="7">
    <source>
        <dbReference type="Proteomes" id="UP001204798"/>
    </source>
</evidence>
<dbReference type="InterPro" id="IPR050553">
    <property type="entry name" value="Thioredoxin_ResA/DsbE_sf"/>
</dbReference>
<dbReference type="Proteomes" id="UP001204798">
    <property type="component" value="Unassembled WGS sequence"/>
</dbReference>
<evidence type="ECO:0000256" key="4">
    <source>
        <dbReference type="ARBA" id="ARBA00023284"/>
    </source>
</evidence>
<dbReference type="Gene3D" id="3.40.30.10">
    <property type="entry name" value="Glutaredoxin"/>
    <property type="match status" value="1"/>
</dbReference>
<dbReference type="PANTHER" id="PTHR42852">
    <property type="entry name" value="THIOL:DISULFIDE INTERCHANGE PROTEIN DSBE"/>
    <property type="match status" value="1"/>
</dbReference>
<dbReference type="CDD" id="cd02966">
    <property type="entry name" value="TlpA_like_family"/>
    <property type="match status" value="1"/>
</dbReference>
<feature type="domain" description="Redoxin" evidence="5">
    <location>
        <begin position="3"/>
        <end position="86"/>
    </location>
</feature>
<dbReference type="InterPro" id="IPR013740">
    <property type="entry name" value="Redoxin"/>
</dbReference>
<evidence type="ECO:0000256" key="2">
    <source>
        <dbReference type="ARBA" id="ARBA00022748"/>
    </source>
</evidence>
<proteinExistence type="predicted"/>
<protein>
    <submittedName>
        <fullName evidence="6">Peroxiredoxin</fullName>
    </submittedName>
</protein>
<evidence type="ECO:0000256" key="1">
    <source>
        <dbReference type="ARBA" id="ARBA00004196"/>
    </source>
</evidence>
<keyword evidence="3" id="KW-1015">Disulfide bond</keyword>
<dbReference type="EMBL" id="JANUCP010000003">
    <property type="protein sequence ID" value="MCS3919301.1"/>
    <property type="molecule type" value="Genomic_DNA"/>
</dbReference>
<name>A0ABT2EPE3_9BACT</name>
<sequence length="96" mass="10725">MEKEFWQAYKDKGVVVIGVAVWAQGDPFQLAKEFAEKHKLTYIVLVDESEDGKVAQLYGVEGVPTNVVIGKDGKIRYLQVGFDPEGLRQAIEEALK</sequence>